<feature type="compositionally biased region" description="Polar residues" evidence="1">
    <location>
        <begin position="135"/>
        <end position="150"/>
    </location>
</feature>
<organism evidence="2 3">
    <name type="scientific">Aphanomyces euteiches</name>
    <dbReference type="NCBI Taxonomy" id="100861"/>
    <lineage>
        <taxon>Eukaryota</taxon>
        <taxon>Sar</taxon>
        <taxon>Stramenopiles</taxon>
        <taxon>Oomycota</taxon>
        <taxon>Saprolegniomycetes</taxon>
        <taxon>Saprolegniales</taxon>
        <taxon>Verrucalvaceae</taxon>
        <taxon>Aphanomyces</taxon>
    </lineage>
</organism>
<sequence length="189" mass="21038">MGNQLCACCKRGEASSDDIDKLLPPRNEYVPPSTSTVQRTVLKVTHPTSPKQVHSPHHVAHSRKAEESRDEETAPALLGNDELERPRSNSGHKRVHHHTTSSHHRHQSHPPPDDTESTEANVKPERESILRDDSLNSSGSFESPRPSTDSNDPEGWTTAVSPSSKKKNKRKAKYGRANYRADSTKRTSD</sequence>
<feature type="compositionally biased region" description="Basic residues" evidence="1">
    <location>
        <begin position="90"/>
        <end position="108"/>
    </location>
</feature>
<gene>
    <name evidence="2" type="ORF">Ae201684_011099</name>
</gene>
<reference evidence="2 3" key="1">
    <citation type="submission" date="2019-07" db="EMBL/GenBank/DDBJ databases">
        <title>Genomics analysis of Aphanomyces spp. identifies a new class of oomycete effector associated with host adaptation.</title>
        <authorList>
            <person name="Gaulin E."/>
        </authorList>
    </citation>
    <scope>NUCLEOTIDE SEQUENCE [LARGE SCALE GENOMIC DNA]</scope>
    <source>
        <strain evidence="2 3">ATCC 201684</strain>
    </source>
</reference>
<feature type="compositionally biased region" description="Basic and acidic residues" evidence="1">
    <location>
        <begin position="122"/>
        <end position="134"/>
    </location>
</feature>
<feature type="compositionally biased region" description="Basic and acidic residues" evidence="1">
    <location>
        <begin position="13"/>
        <end position="23"/>
    </location>
</feature>
<comment type="caution">
    <text evidence="2">The sequence shown here is derived from an EMBL/GenBank/DDBJ whole genome shotgun (WGS) entry which is preliminary data.</text>
</comment>
<evidence type="ECO:0000313" key="3">
    <source>
        <dbReference type="Proteomes" id="UP000481153"/>
    </source>
</evidence>
<name>A0A6G0WW95_9STRA</name>
<evidence type="ECO:0000256" key="1">
    <source>
        <dbReference type="SAM" id="MobiDB-lite"/>
    </source>
</evidence>
<feature type="compositionally biased region" description="Basic residues" evidence="1">
    <location>
        <begin position="164"/>
        <end position="174"/>
    </location>
</feature>
<accession>A0A6G0WW95</accession>
<dbReference type="VEuPathDB" id="FungiDB:AeMF1_001026"/>
<keyword evidence="3" id="KW-1185">Reference proteome</keyword>
<evidence type="ECO:0000313" key="2">
    <source>
        <dbReference type="EMBL" id="KAF0731798.1"/>
    </source>
</evidence>
<proteinExistence type="predicted"/>
<dbReference type="AlphaFoldDB" id="A0A6G0WW95"/>
<dbReference type="EMBL" id="VJMJ01000140">
    <property type="protein sequence ID" value="KAF0731798.1"/>
    <property type="molecule type" value="Genomic_DNA"/>
</dbReference>
<protein>
    <submittedName>
        <fullName evidence="2">Uncharacterized protein</fullName>
    </submittedName>
</protein>
<dbReference type="Proteomes" id="UP000481153">
    <property type="component" value="Unassembled WGS sequence"/>
</dbReference>
<feature type="region of interest" description="Disordered" evidence="1">
    <location>
        <begin position="13"/>
        <end position="189"/>
    </location>
</feature>